<sequence>MSKVCALPDVFRNEVEGPPNQTIPPASQVQAQLENDAEPSRFFWLRSPAQLLLFLVSGLLHFAMGLVVARSLLMPPFDDEHPVSRFARALRTWLARRWRRHAGQPDNSSPIPGRRCKSNSRAAAAGSHFSLAATTTAALPEGFPKRARLIDVTRLPEASLAGSATNAYLLRPGKGGCRRAFEPPRRLPAEAITTSYAPLRTAHLYPPRRLVLLLAQEEDTSSLFPAAFSESDNKDSSCHSPNLIIFLVG</sequence>
<proteinExistence type="predicted"/>
<reference evidence="2" key="2">
    <citation type="submission" date="2021-09" db="EMBL/GenBank/DDBJ databases">
        <authorList>
            <person name="Jia N."/>
            <person name="Wang J."/>
            <person name="Shi W."/>
            <person name="Du L."/>
            <person name="Sun Y."/>
            <person name="Zhan W."/>
            <person name="Jiang J."/>
            <person name="Wang Q."/>
            <person name="Zhang B."/>
            <person name="Ji P."/>
            <person name="Sakyi L.B."/>
            <person name="Cui X."/>
            <person name="Yuan T."/>
            <person name="Jiang B."/>
            <person name="Yang W."/>
            <person name="Lam T.T.-Y."/>
            <person name="Chang Q."/>
            <person name="Ding S."/>
            <person name="Wang X."/>
            <person name="Zhu J."/>
            <person name="Ruan X."/>
            <person name="Zhao L."/>
            <person name="Wei J."/>
            <person name="Que T."/>
            <person name="Du C."/>
            <person name="Cheng J."/>
            <person name="Dai P."/>
            <person name="Han X."/>
            <person name="Huang E."/>
            <person name="Gao Y."/>
            <person name="Liu J."/>
            <person name="Shao H."/>
            <person name="Ye R."/>
            <person name="Li L."/>
            <person name="Wei W."/>
            <person name="Wang X."/>
            <person name="Wang C."/>
            <person name="Huo Q."/>
            <person name="Li W."/>
            <person name="Guo W."/>
            <person name="Chen H."/>
            <person name="Chen S."/>
            <person name="Zhou L."/>
            <person name="Zhou L."/>
            <person name="Ni X."/>
            <person name="Tian J."/>
            <person name="Zhou Y."/>
            <person name="Sheng Y."/>
            <person name="Liu T."/>
            <person name="Pan Y."/>
            <person name="Xia L."/>
            <person name="Li J."/>
            <person name="Zhao F."/>
            <person name="Cao W."/>
        </authorList>
    </citation>
    <scope>NUCLEOTIDE SEQUENCE</scope>
    <source>
        <strain evidence="2">Rmic-2018</strain>
        <tissue evidence="2">Larvae</tissue>
    </source>
</reference>
<name>A0A9J6DA27_RHIMP</name>
<keyword evidence="3" id="KW-1185">Reference proteome</keyword>
<dbReference type="EMBL" id="JABSTU010000010">
    <property type="protein sequence ID" value="KAH8018809.1"/>
    <property type="molecule type" value="Genomic_DNA"/>
</dbReference>
<keyword evidence="1" id="KW-1133">Transmembrane helix</keyword>
<evidence type="ECO:0000313" key="3">
    <source>
        <dbReference type="Proteomes" id="UP000821866"/>
    </source>
</evidence>
<feature type="transmembrane region" description="Helical" evidence="1">
    <location>
        <begin position="51"/>
        <end position="73"/>
    </location>
</feature>
<reference evidence="2" key="1">
    <citation type="journal article" date="2020" name="Cell">
        <title>Large-Scale Comparative Analyses of Tick Genomes Elucidate Their Genetic Diversity and Vector Capacities.</title>
        <authorList>
            <consortium name="Tick Genome and Microbiome Consortium (TIGMIC)"/>
            <person name="Jia N."/>
            <person name="Wang J."/>
            <person name="Shi W."/>
            <person name="Du L."/>
            <person name="Sun Y."/>
            <person name="Zhan W."/>
            <person name="Jiang J.F."/>
            <person name="Wang Q."/>
            <person name="Zhang B."/>
            <person name="Ji P."/>
            <person name="Bell-Sakyi L."/>
            <person name="Cui X.M."/>
            <person name="Yuan T.T."/>
            <person name="Jiang B.G."/>
            <person name="Yang W.F."/>
            <person name="Lam T.T."/>
            <person name="Chang Q.C."/>
            <person name="Ding S.J."/>
            <person name="Wang X.J."/>
            <person name="Zhu J.G."/>
            <person name="Ruan X.D."/>
            <person name="Zhao L."/>
            <person name="Wei J.T."/>
            <person name="Ye R.Z."/>
            <person name="Que T.C."/>
            <person name="Du C.H."/>
            <person name="Zhou Y.H."/>
            <person name="Cheng J.X."/>
            <person name="Dai P.F."/>
            <person name="Guo W.B."/>
            <person name="Han X.H."/>
            <person name="Huang E.J."/>
            <person name="Li L.F."/>
            <person name="Wei W."/>
            <person name="Gao Y.C."/>
            <person name="Liu J.Z."/>
            <person name="Shao H.Z."/>
            <person name="Wang X."/>
            <person name="Wang C.C."/>
            <person name="Yang T.C."/>
            <person name="Huo Q.B."/>
            <person name="Li W."/>
            <person name="Chen H.Y."/>
            <person name="Chen S.E."/>
            <person name="Zhou L.G."/>
            <person name="Ni X.B."/>
            <person name="Tian J.H."/>
            <person name="Sheng Y."/>
            <person name="Liu T."/>
            <person name="Pan Y.S."/>
            <person name="Xia L.Y."/>
            <person name="Li J."/>
            <person name="Zhao F."/>
            <person name="Cao W.C."/>
        </authorList>
    </citation>
    <scope>NUCLEOTIDE SEQUENCE</scope>
    <source>
        <strain evidence="2">Rmic-2018</strain>
    </source>
</reference>
<accession>A0A9J6DA27</accession>
<dbReference type="Proteomes" id="UP000821866">
    <property type="component" value="Chromosome 8"/>
</dbReference>
<dbReference type="AlphaFoldDB" id="A0A9J6DA27"/>
<evidence type="ECO:0008006" key="4">
    <source>
        <dbReference type="Google" id="ProtNLM"/>
    </source>
</evidence>
<gene>
    <name evidence="2" type="ORF">HPB51_012313</name>
</gene>
<comment type="caution">
    <text evidence="2">The sequence shown here is derived from an EMBL/GenBank/DDBJ whole genome shotgun (WGS) entry which is preliminary data.</text>
</comment>
<organism evidence="2 3">
    <name type="scientific">Rhipicephalus microplus</name>
    <name type="common">Cattle tick</name>
    <name type="synonym">Boophilus microplus</name>
    <dbReference type="NCBI Taxonomy" id="6941"/>
    <lineage>
        <taxon>Eukaryota</taxon>
        <taxon>Metazoa</taxon>
        <taxon>Ecdysozoa</taxon>
        <taxon>Arthropoda</taxon>
        <taxon>Chelicerata</taxon>
        <taxon>Arachnida</taxon>
        <taxon>Acari</taxon>
        <taxon>Parasitiformes</taxon>
        <taxon>Ixodida</taxon>
        <taxon>Ixodoidea</taxon>
        <taxon>Ixodidae</taxon>
        <taxon>Rhipicephalinae</taxon>
        <taxon>Rhipicephalus</taxon>
        <taxon>Boophilus</taxon>
    </lineage>
</organism>
<keyword evidence="1" id="KW-0472">Membrane</keyword>
<protein>
    <recommendedName>
        <fullName evidence="4">Transmembrane protein</fullName>
    </recommendedName>
</protein>
<keyword evidence="1" id="KW-0812">Transmembrane</keyword>
<evidence type="ECO:0000313" key="2">
    <source>
        <dbReference type="EMBL" id="KAH8018809.1"/>
    </source>
</evidence>
<evidence type="ECO:0000256" key="1">
    <source>
        <dbReference type="SAM" id="Phobius"/>
    </source>
</evidence>